<keyword evidence="2 5" id="KW-0732">Signal</keyword>
<feature type="region of interest" description="Disordered" evidence="4">
    <location>
        <begin position="178"/>
        <end position="224"/>
    </location>
</feature>
<evidence type="ECO:0000256" key="1">
    <source>
        <dbReference type="ARBA" id="ARBA00009091"/>
    </source>
</evidence>
<dbReference type="RefSeq" id="WP_183964257.1">
    <property type="nucleotide sequence ID" value="NZ_BAABBZ010000059.1"/>
</dbReference>
<dbReference type="InterPro" id="IPR024930">
    <property type="entry name" value="Skp_dom_sf"/>
</dbReference>
<feature type="signal peptide" evidence="5">
    <location>
        <begin position="1"/>
        <end position="22"/>
    </location>
</feature>
<evidence type="ECO:0000256" key="5">
    <source>
        <dbReference type="SAM" id="SignalP"/>
    </source>
</evidence>
<keyword evidence="3" id="KW-0175">Coiled coil</keyword>
<proteinExistence type="inferred from homology"/>
<dbReference type="GO" id="GO:0051082">
    <property type="term" value="F:unfolded protein binding"/>
    <property type="evidence" value="ECO:0007669"/>
    <property type="project" value="InterPro"/>
</dbReference>
<dbReference type="Gene3D" id="3.30.910.20">
    <property type="entry name" value="Skp domain"/>
    <property type="match status" value="1"/>
</dbReference>
<sequence>MRGLVFSLMLAAAGTCSGGLFAQPSDLGMIQSNVLVVDIDRMFSESAYGRQLNDEIEQASAEIVAQNRRIETELTAEELTLTGQRSSLPREDFRKLAEEFDEKVQRLRAEQDAKAESLRNRGDENRREFLQAARPVLETLMRASNALVIIERRDVVITADAVDVTDRAIALIDARAEDDDIGGGVTPEAATSDDAEDAPTPDDEVTTPEDTPDAPTPEAATDQP</sequence>
<dbReference type="EMBL" id="JACIEJ010000003">
    <property type="protein sequence ID" value="MBB3985043.1"/>
    <property type="molecule type" value="Genomic_DNA"/>
</dbReference>
<evidence type="ECO:0000256" key="3">
    <source>
        <dbReference type="SAM" id="Coils"/>
    </source>
</evidence>
<dbReference type="GO" id="GO:0050821">
    <property type="term" value="P:protein stabilization"/>
    <property type="evidence" value="ECO:0007669"/>
    <property type="project" value="TreeGrafter"/>
</dbReference>
<dbReference type="Proteomes" id="UP000541426">
    <property type="component" value="Unassembled WGS sequence"/>
</dbReference>
<evidence type="ECO:0000256" key="2">
    <source>
        <dbReference type="ARBA" id="ARBA00022729"/>
    </source>
</evidence>
<dbReference type="AlphaFoldDB" id="A0A7W6DL92"/>
<keyword evidence="7" id="KW-1185">Reference proteome</keyword>
<dbReference type="GO" id="GO:0005829">
    <property type="term" value="C:cytosol"/>
    <property type="evidence" value="ECO:0007669"/>
    <property type="project" value="TreeGrafter"/>
</dbReference>
<evidence type="ECO:0000313" key="6">
    <source>
        <dbReference type="EMBL" id="MBB3985043.1"/>
    </source>
</evidence>
<dbReference type="SMART" id="SM00935">
    <property type="entry name" value="OmpH"/>
    <property type="match status" value="1"/>
</dbReference>
<evidence type="ECO:0000313" key="7">
    <source>
        <dbReference type="Proteomes" id="UP000541426"/>
    </source>
</evidence>
<feature type="coiled-coil region" evidence="3">
    <location>
        <begin position="49"/>
        <end position="110"/>
    </location>
</feature>
<comment type="similarity">
    <text evidence="1">Belongs to the Skp family.</text>
</comment>
<dbReference type="PANTHER" id="PTHR35089:SF1">
    <property type="entry name" value="CHAPERONE PROTEIN SKP"/>
    <property type="match status" value="1"/>
</dbReference>
<gene>
    <name evidence="6" type="ORF">GGQ68_001372</name>
</gene>
<feature type="compositionally biased region" description="Acidic residues" evidence="4">
    <location>
        <begin position="191"/>
        <end position="212"/>
    </location>
</feature>
<dbReference type="SUPFAM" id="SSF111384">
    <property type="entry name" value="OmpH-like"/>
    <property type="match status" value="1"/>
</dbReference>
<protein>
    <submittedName>
        <fullName evidence="6">Skp family chaperone for outer membrane proteins</fullName>
    </submittedName>
</protein>
<accession>A0A7W6DL92</accession>
<feature type="chain" id="PRO_5031188030" evidence="5">
    <location>
        <begin position="23"/>
        <end position="224"/>
    </location>
</feature>
<name>A0A7W6DL92_9RHOB</name>
<comment type="caution">
    <text evidence="6">The sequence shown here is derived from an EMBL/GenBank/DDBJ whole genome shotgun (WGS) entry which is preliminary data.</text>
</comment>
<dbReference type="Pfam" id="PF03938">
    <property type="entry name" value="OmpH"/>
    <property type="match status" value="1"/>
</dbReference>
<evidence type="ECO:0000256" key="4">
    <source>
        <dbReference type="SAM" id="MobiDB-lite"/>
    </source>
</evidence>
<dbReference type="PANTHER" id="PTHR35089">
    <property type="entry name" value="CHAPERONE PROTEIN SKP"/>
    <property type="match status" value="1"/>
</dbReference>
<dbReference type="InterPro" id="IPR005632">
    <property type="entry name" value="Chaperone_Skp"/>
</dbReference>
<reference evidence="6 7" key="1">
    <citation type="submission" date="2020-08" db="EMBL/GenBank/DDBJ databases">
        <title>Genomic Encyclopedia of Type Strains, Phase IV (KMG-IV): sequencing the most valuable type-strain genomes for metagenomic binning, comparative biology and taxonomic classification.</title>
        <authorList>
            <person name="Goeker M."/>
        </authorList>
    </citation>
    <scope>NUCLEOTIDE SEQUENCE [LARGE SCALE GENOMIC DNA]</scope>
    <source>
        <strain evidence="6 7">DSM 102235</strain>
    </source>
</reference>
<organism evidence="6 7">
    <name type="scientific">Sagittula marina</name>
    <dbReference type="NCBI Taxonomy" id="943940"/>
    <lineage>
        <taxon>Bacteria</taxon>
        <taxon>Pseudomonadati</taxon>
        <taxon>Pseudomonadota</taxon>
        <taxon>Alphaproteobacteria</taxon>
        <taxon>Rhodobacterales</taxon>
        <taxon>Roseobacteraceae</taxon>
        <taxon>Sagittula</taxon>
    </lineage>
</organism>